<evidence type="ECO:0000256" key="2">
    <source>
        <dbReference type="SAM" id="Phobius"/>
    </source>
</evidence>
<reference evidence="3 4" key="1">
    <citation type="submission" date="2018-03" db="EMBL/GenBank/DDBJ databases">
        <title>Characteristics and genome of n-alkane degrading marine bacteria Gordonia iterans isolated from crude oil contaminated in Tae-an, South Korea.</title>
        <authorList>
            <person name="Lee S.-S."/>
            <person name="Kim H."/>
        </authorList>
    </citation>
    <scope>NUCLEOTIDE SEQUENCE [LARGE SCALE GENOMIC DNA]</scope>
    <source>
        <strain evidence="3 4">Co17</strain>
    </source>
</reference>
<feature type="transmembrane region" description="Helical" evidence="2">
    <location>
        <begin position="7"/>
        <end position="24"/>
    </location>
</feature>
<evidence type="ECO:0000256" key="1">
    <source>
        <dbReference type="SAM" id="Coils"/>
    </source>
</evidence>
<gene>
    <name evidence="3" type="ORF">C6V83_12450</name>
</gene>
<protein>
    <submittedName>
        <fullName evidence="3">Uncharacterized protein</fullName>
    </submittedName>
</protein>
<dbReference type="KEGG" id="git:C6V83_12450"/>
<dbReference type="EMBL" id="CP027433">
    <property type="protein sequence ID" value="AVM02220.1"/>
    <property type="molecule type" value="Genomic_DNA"/>
</dbReference>
<accession>A0A2S0KKL2</accession>
<feature type="coiled-coil region" evidence="1">
    <location>
        <begin position="47"/>
        <end position="74"/>
    </location>
</feature>
<feature type="transmembrane region" description="Helical" evidence="2">
    <location>
        <begin position="30"/>
        <end position="50"/>
    </location>
</feature>
<keyword evidence="2" id="KW-0472">Membrane</keyword>
<name>A0A2S0KKL2_9ACTN</name>
<sequence>MVARSLGAAVLVLIVAVPIIWWLAKTMATLALVIAVGAVVVMLIVMALVARHELRHVQREIDELKNSAENNRHSRESRSD</sequence>
<dbReference type="AlphaFoldDB" id="A0A2S0KKL2"/>
<keyword evidence="2" id="KW-0812">Transmembrane</keyword>
<evidence type="ECO:0000313" key="4">
    <source>
        <dbReference type="Proteomes" id="UP000239814"/>
    </source>
</evidence>
<keyword evidence="1" id="KW-0175">Coiled coil</keyword>
<evidence type="ECO:0000313" key="3">
    <source>
        <dbReference type="EMBL" id="AVM02220.1"/>
    </source>
</evidence>
<proteinExistence type="predicted"/>
<keyword evidence="4" id="KW-1185">Reference proteome</keyword>
<keyword evidence="2" id="KW-1133">Transmembrane helix</keyword>
<organism evidence="3 4">
    <name type="scientific">Gordonia iterans</name>
    <dbReference type="NCBI Taxonomy" id="1004901"/>
    <lineage>
        <taxon>Bacteria</taxon>
        <taxon>Bacillati</taxon>
        <taxon>Actinomycetota</taxon>
        <taxon>Actinomycetes</taxon>
        <taxon>Mycobacteriales</taxon>
        <taxon>Gordoniaceae</taxon>
        <taxon>Gordonia</taxon>
    </lineage>
</organism>
<dbReference type="Proteomes" id="UP000239814">
    <property type="component" value="Chromosome"/>
</dbReference>